<feature type="signal peptide" evidence="2">
    <location>
        <begin position="1"/>
        <end position="20"/>
    </location>
</feature>
<sequence length="82" mass="8940">MKASWLGLLVLASFSLLLAARSEEAPPVSGAPEVVTESLPLEAFKISKAWWKKFIQETGRQGQPRTPRPGVFSPLSANETMT</sequence>
<gene>
    <name evidence="3" type="ORF">L345_05838</name>
</gene>
<evidence type="ECO:0000256" key="1">
    <source>
        <dbReference type="SAM" id="MobiDB-lite"/>
    </source>
</evidence>
<proteinExistence type="predicted"/>
<keyword evidence="4" id="KW-1185">Reference proteome</keyword>
<organism evidence="3 4">
    <name type="scientific">Ophiophagus hannah</name>
    <name type="common">King cobra</name>
    <name type="synonym">Naja hannah</name>
    <dbReference type="NCBI Taxonomy" id="8665"/>
    <lineage>
        <taxon>Eukaryota</taxon>
        <taxon>Metazoa</taxon>
        <taxon>Chordata</taxon>
        <taxon>Craniata</taxon>
        <taxon>Vertebrata</taxon>
        <taxon>Euteleostomi</taxon>
        <taxon>Lepidosauria</taxon>
        <taxon>Squamata</taxon>
        <taxon>Bifurcata</taxon>
        <taxon>Unidentata</taxon>
        <taxon>Episquamata</taxon>
        <taxon>Toxicofera</taxon>
        <taxon>Serpentes</taxon>
        <taxon>Colubroidea</taxon>
        <taxon>Elapidae</taxon>
        <taxon>Elapinae</taxon>
        <taxon>Ophiophagus</taxon>
    </lineage>
</organism>
<evidence type="ECO:0000313" key="3">
    <source>
        <dbReference type="EMBL" id="ETE68360.1"/>
    </source>
</evidence>
<dbReference type="EMBL" id="AZIM01001035">
    <property type="protein sequence ID" value="ETE68360.1"/>
    <property type="molecule type" value="Genomic_DNA"/>
</dbReference>
<accession>V8P231</accession>
<name>V8P231_OPHHA</name>
<dbReference type="Proteomes" id="UP000018936">
    <property type="component" value="Unassembled WGS sequence"/>
</dbReference>
<reference evidence="3 4" key="1">
    <citation type="journal article" date="2013" name="Proc. Natl. Acad. Sci. U.S.A.">
        <title>The king cobra genome reveals dynamic gene evolution and adaptation in the snake venom system.</title>
        <authorList>
            <person name="Vonk F.J."/>
            <person name="Casewell N.R."/>
            <person name="Henkel C.V."/>
            <person name="Heimberg A.M."/>
            <person name="Jansen H.J."/>
            <person name="McCleary R.J."/>
            <person name="Kerkkamp H.M."/>
            <person name="Vos R.A."/>
            <person name="Guerreiro I."/>
            <person name="Calvete J.J."/>
            <person name="Wuster W."/>
            <person name="Woods A.E."/>
            <person name="Logan J.M."/>
            <person name="Harrison R.A."/>
            <person name="Castoe T.A."/>
            <person name="de Koning A.P."/>
            <person name="Pollock D.D."/>
            <person name="Yandell M."/>
            <person name="Calderon D."/>
            <person name="Renjifo C."/>
            <person name="Currier R.B."/>
            <person name="Salgado D."/>
            <person name="Pla D."/>
            <person name="Sanz L."/>
            <person name="Hyder A.S."/>
            <person name="Ribeiro J.M."/>
            <person name="Arntzen J.W."/>
            <person name="van den Thillart G.E."/>
            <person name="Boetzer M."/>
            <person name="Pirovano W."/>
            <person name="Dirks R.P."/>
            <person name="Spaink H.P."/>
            <person name="Duboule D."/>
            <person name="McGlinn E."/>
            <person name="Kini R.M."/>
            <person name="Richardson M.K."/>
        </authorList>
    </citation>
    <scope>NUCLEOTIDE SEQUENCE</scope>
    <source>
        <tissue evidence="3">Blood</tissue>
    </source>
</reference>
<feature type="chain" id="PRO_5004771198" evidence="2">
    <location>
        <begin position="21"/>
        <end position="82"/>
    </location>
</feature>
<comment type="caution">
    <text evidence="3">The sequence shown here is derived from an EMBL/GenBank/DDBJ whole genome shotgun (WGS) entry which is preliminary data.</text>
</comment>
<protein>
    <submittedName>
        <fullName evidence="3">Uncharacterized protein</fullName>
    </submittedName>
</protein>
<evidence type="ECO:0000313" key="4">
    <source>
        <dbReference type="Proteomes" id="UP000018936"/>
    </source>
</evidence>
<feature type="region of interest" description="Disordered" evidence="1">
    <location>
        <begin position="58"/>
        <end position="82"/>
    </location>
</feature>
<evidence type="ECO:0000256" key="2">
    <source>
        <dbReference type="SAM" id="SignalP"/>
    </source>
</evidence>
<keyword evidence="2" id="KW-0732">Signal</keyword>
<dbReference type="AlphaFoldDB" id="V8P231"/>